<dbReference type="InterPro" id="IPR039670">
    <property type="entry name" value="NPC2-like"/>
</dbReference>
<dbReference type="GO" id="GO:0032934">
    <property type="term" value="F:sterol binding"/>
    <property type="evidence" value="ECO:0007669"/>
    <property type="project" value="InterPro"/>
</dbReference>
<evidence type="ECO:0000256" key="2">
    <source>
        <dbReference type="ARBA" id="ARBA00006370"/>
    </source>
</evidence>
<keyword evidence="5" id="KW-0813">Transport</keyword>
<organism evidence="10 11">
    <name type="scientific">Penicillium malachiteum</name>
    <dbReference type="NCBI Taxonomy" id="1324776"/>
    <lineage>
        <taxon>Eukaryota</taxon>
        <taxon>Fungi</taxon>
        <taxon>Dikarya</taxon>
        <taxon>Ascomycota</taxon>
        <taxon>Pezizomycotina</taxon>
        <taxon>Eurotiomycetes</taxon>
        <taxon>Eurotiomycetidae</taxon>
        <taxon>Eurotiales</taxon>
        <taxon>Aspergillaceae</taxon>
        <taxon>Penicillium</taxon>
    </lineage>
</organism>
<dbReference type="AlphaFoldDB" id="A0AAD6HQK9"/>
<accession>A0AAD6HQK9</accession>
<feature type="signal peptide" evidence="8">
    <location>
        <begin position="1"/>
        <end position="19"/>
    </location>
</feature>
<keyword evidence="7" id="KW-0445">Lipid transport</keyword>
<name>A0AAD6HQK9_9EURO</name>
<evidence type="ECO:0000256" key="3">
    <source>
        <dbReference type="ARBA" id="ARBA00011245"/>
    </source>
</evidence>
<evidence type="ECO:0000259" key="9">
    <source>
        <dbReference type="SMART" id="SM00737"/>
    </source>
</evidence>
<dbReference type="Proteomes" id="UP001215712">
    <property type="component" value="Unassembled WGS sequence"/>
</dbReference>
<evidence type="ECO:0000256" key="6">
    <source>
        <dbReference type="ARBA" id="ARBA00022729"/>
    </source>
</evidence>
<evidence type="ECO:0000313" key="10">
    <source>
        <dbReference type="EMBL" id="KAJ5731948.1"/>
    </source>
</evidence>
<dbReference type="FunFam" id="2.60.40.770:FF:000004">
    <property type="entry name" value="Phosphatidylglycerol/phosphatidylinositol transfer protein"/>
    <property type="match status" value="1"/>
</dbReference>
<comment type="function">
    <text evidence="1">Catalyzes the intermembrane transfer of phosphatidylglycerol and phosphatidylinositol.</text>
</comment>
<dbReference type="Gene3D" id="2.60.40.770">
    <property type="match status" value="1"/>
</dbReference>
<evidence type="ECO:0000313" key="11">
    <source>
        <dbReference type="Proteomes" id="UP001215712"/>
    </source>
</evidence>
<evidence type="ECO:0000256" key="4">
    <source>
        <dbReference type="ARBA" id="ARBA00016056"/>
    </source>
</evidence>
<dbReference type="CDD" id="cd00917">
    <property type="entry name" value="PG-PI_TP"/>
    <property type="match status" value="1"/>
</dbReference>
<dbReference type="PANTHER" id="PTHR11306:SF0">
    <property type="entry name" value="PHOSPHATIDYLGLYCEROL_PHOSPHATIDYLINOSITOL TRANSFER PROTEIN"/>
    <property type="match status" value="1"/>
</dbReference>
<keyword evidence="11" id="KW-1185">Reference proteome</keyword>
<dbReference type="GO" id="GO:0032366">
    <property type="term" value="P:intracellular sterol transport"/>
    <property type="evidence" value="ECO:0007669"/>
    <property type="project" value="InterPro"/>
</dbReference>
<comment type="subunit">
    <text evidence="3">Monomer.</text>
</comment>
<sequence>MKFLSAATLLAATPLLCSAASLPSIFDSSQALLGGNTADAVPVEGDNPLVYCNDPSDYLLTIDHVDLVPNPPLPGQKLKITAKGTFGEKIDKGAYVNLEVKYGFITLIRQTADLCDQLGNVDMKCPLEKGQMVLTKEVDLPKQIPPGKYSVLADVYTKSDEQVTCLRANNIEFKAQF</sequence>
<evidence type="ECO:0000256" key="1">
    <source>
        <dbReference type="ARBA" id="ARBA00002053"/>
    </source>
</evidence>
<gene>
    <name evidence="10" type="ORF">N7493_003429</name>
</gene>
<dbReference type="Pfam" id="PF02221">
    <property type="entry name" value="E1_DerP2_DerF2"/>
    <property type="match status" value="1"/>
</dbReference>
<reference evidence="10" key="2">
    <citation type="submission" date="2023-01" db="EMBL/GenBank/DDBJ databases">
        <authorList>
            <person name="Petersen C."/>
        </authorList>
    </citation>
    <scope>NUCLEOTIDE SEQUENCE</scope>
    <source>
        <strain evidence="10">IBT 17514</strain>
    </source>
</reference>
<dbReference type="SMART" id="SM00737">
    <property type="entry name" value="ML"/>
    <property type="match status" value="1"/>
</dbReference>
<dbReference type="InterPro" id="IPR014756">
    <property type="entry name" value="Ig_E-set"/>
</dbReference>
<dbReference type="PANTHER" id="PTHR11306">
    <property type="entry name" value="NIEMANN PICK TYPE C2 PROTEIN NPC2-RELATED"/>
    <property type="match status" value="1"/>
</dbReference>
<comment type="caution">
    <text evidence="10">The sequence shown here is derived from an EMBL/GenBank/DDBJ whole genome shotgun (WGS) entry which is preliminary data.</text>
</comment>
<dbReference type="SUPFAM" id="SSF81296">
    <property type="entry name" value="E set domains"/>
    <property type="match status" value="1"/>
</dbReference>
<proteinExistence type="inferred from homology"/>
<feature type="chain" id="PRO_5041956880" description="Phosphatidylglycerol/phosphatidylinositol transfer protein" evidence="8">
    <location>
        <begin position="20"/>
        <end position="177"/>
    </location>
</feature>
<evidence type="ECO:0000256" key="7">
    <source>
        <dbReference type="ARBA" id="ARBA00023055"/>
    </source>
</evidence>
<evidence type="ECO:0000256" key="5">
    <source>
        <dbReference type="ARBA" id="ARBA00022448"/>
    </source>
</evidence>
<keyword evidence="6 8" id="KW-0732">Signal</keyword>
<feature type="domain" description="MD-2-related lipid-recognition" evidence="9">
    <location>
        <begin position="49"/>
        <end position="170"/>
    </location>
</feature>
<comment type="similarity">
    <text evidence="2">Belongs to the NPC2 family.</text>
</comment>
<dbReference type="EMBL" id="JAQJAN010000004">
    <property type="protein sequence ID" value="KAJ5731948.1"/>
    <property type="molecule type" value="Genomic_DNA"/>
</dbReference>
<protein>
    <recommendedName>
        <fullName evidence="4">Phosphatidylglycerol/phosphatidylinositol transfer protein</fullName>
    </recommendedName>
</protein>
<evidence type="ECO:0000256" key="8">
    <source>
        <dbReference type="SAM" id="SignalP"/>
    </source>
</evidence>
<dbReference type="InterPro" id="IPR003172">
    <property type="entry name" value="ML_dom"/>
</dbReference>
<dbReference type="InterPro" id="IPR033917">
    <property type="entry name" value="ML_PG-PI_TP"/>
</dbReference>
<reference evidence="10" key="1">
    <citation type="journal article" date="2023" name="IMA Fungus">
        <title>Comparative genomic study of the Penicillium genus elucidates a diverse pangenome and 15 lateral gene transfer events.</title>
        <authorList>
            <person name="Petersen C."/>
            <person name="Sorensen T."/>
            <person name="Nielsen M.R."/>
            <person name="Sondergaard T.E."/>
            <person name="Sorensen J.L."/>
            <person name="Fitzpatrick D.A."/>
            <person name="Frisvad J.C."/>
            <person name="Nielsen K.L."/>
        </authorList>
    </citation>
    <scope>NUCLEOTIDE SEQUENCE</scope>
    <source>
        <strain evidence="10">IBT 17514</strain>
    </source>
</reference>